<proteinExistence type="predicted"/>
<dbReference type="RefSeq" id="WP_086901567.1">
    <property type="nucleotide sequence ID" value="NZ_CP021358.1"/>
</dbReference>
<dbReference type="InterPro" id="IPR029465">
    <property type="entry name" value="ATPgrasp_TupA"/>
</dbReference>
<reference evidence="1 2" key="1">
    <citation type="submission" date="2017-05" db="EMBL/GenBank/DDBJ databases">
        <authorList>
            <person name="Song R."/>
            <person name="Chenine A.L."/>
            <person name="Ruprecht R.M."/>
        </authorList>
    </citation>
    <scope>NUCLEOTIDE SEQUENCE [LARGE SCALE GENOMIC DNA]</scope>
    <source>
        <strain evidence="1">SW32</strain>
    </source>
</reference>
<name>A0A240UTU2_9GAMM</name>
<protein>
    <submittedName>
        <fullName evidence="1">Uncharacterized protein</fullName>
    </submittedName>
</protein>
<dbReference type="Pfam" id="PF14305">
    <property type="entry name" value="ATPgrasp_TupA"/>
    <property type="match status" value="1"/>
</dbReference>
<dbReference type="KEGG" id="kma:B9H00_16425"/>
<dbReference type="EMBL" id="CP021358">
    <property type="protein sequence ID" value="ART64449.1"/>
    <property type="molecule type" value="Genomic_DNA"/>
</dbReference>
<evidence type="ECO:0000313" key="1">
    <source>
        <dbReference type="EMBL" id="ART64449.1"/>
    </source>
</evidence>
<evidence type="ECO:0000313" key="2">
    <source>
        <dbReference type="Proteomes" id="UP000194457"/>
    </source>
</evidence>
<dbReference type="AlphaFoldDB" id="A0A240UTU2"/>
<organism evidence="1 2">
    <name type="scientific">Kushneria marisflavi</name>
    <dbReference type="NCBI Taxonomy" id="157779"/>
    <lineage>
        <taxon>Bacteria</taxon>
        <taxon>Pseudomonadati</taxon>
        <taxon>Pseudomonadota</taxon>
        <taxon>Gammaproteobacteria</taxon>
        <taxon>Oceanospirillales</taxon>
        <taxon>Halomonadaceae</taxon>
        <taxon>Kushneria</taxon>
    </lineage>
</organism>
<keyword evidence="2" id="KW-1185">Reference proteome</keyword>
<gene>
    <name evidence="1" type="ORF">B9H00_16425</name>
</gene>
<dbReference type="Proteomes" id="UP000194457">
    <property type="component" value="Chromosome"/>
</dbReference>
<sequence length="377" mass="44290">MTSAIAKDNARCGTISFRYSFYLLCSQSYLLKYQLTSQGMAMAELHVFSNASQDAKAVMQGFDADTAKLLPRRGQSLLRSVKRSISRWIPDRLYIAHRYQKHFGFRPNLVNPETFNEKICYRRLHPEPIFSPLSDKLLVRDYVRQKIGNETLLPLYPISQPFTRHDYDRLPNSFVLKANHGSGYNLVVRNKADYSYELMRRLSDHWLASNFYRDSRELHYQSITPRLMCEKMLLDENGKIPKDYKFYCFRAEGQAPKVFIEVTHDRFTDFHVDYYDQDWNLVDVVNERFNTGCPIEKPAQLDRAMKLALKLSEGFGFARVDFYLMRDAIYFGEITFTPTGGMKNFRSAAHDRAWGELFDHRPMTRDFGYEDMEGNRY</sequence>
<accession>A0A240UTU2</accession>